<organism evidence="2 3">
    <name type="scientific">Zizania palustris</name>
    <name type="common">Northern wild rice</name>
    <dbReference type="NCBI Taxonomy" id="103762"/>
    <lineage>
        <taxon>Eukaryota</taxon>
        <taxon>Viridiplantae</taxon>
        <taxon>Streptophyta</taxon>
        <taxon>Embryophyta</taxon>
        <taxon>Tracheophyta</taxon>
        <taxon>Spermatophyta</taxon>
        <taxon>Magnoliopsida</taxon>
        <taxon>Liliopsida</taxon>
        <taxon>Poales</taxon>
        <taxon>Poaceae</taxon>
        <taxon>BOP clade</taxon>
        <taxon>Oryzoideae</taxon>
        <taxon>Oryzeae</taxon>
        <taxon>Zizaniinae</taxon>
        <taxon>Zizania</taxon>
    </lineage>
</organism>
<reference evidence="2" key="2">
    <citation type="submission" date="2021-02" db="EMBL/GenBank/DDBJ databases">
        <authorList>
            <person name="Kimball J.A."/>
            <person name="Haas M.W."/>
            <person name="Macchietto M."/>
            <person name="Kono T."/>
            <person name="Duquette J."/>
            <person name="Shao M."/>
        </authorList>
    </citation>
    <scope>NUCLEOTIDE SEQUENCE</scope>
    <source>
        <tissue evidence="2">Fresh leaf tissue</tissue>
    </source>
</reference>
<evidence type="ECO:0000313" key="2">
    <source>
        <dbReference type="EMBL" id="KAG8084011.1"/>
    </source>
</evidence>
<feature type="region of interest" description="Disordered" evidence="1">
    <location>
        <begin position="1"/>
        <end position="25"/>
    </location>
</feature>
<dbReference type="Proteomes" id="UP000729402">
    <property type="component" value="Unassembled WGS sequence"/>
</dbReference>
<evidence type="ECO:0000313" key="3">
    <source>
        <dbReference type="Proteomes" id="UP000729402"/>
    </source>
</evidence>
<name>A0A8J5SZB2_ZIZPA</name>
<dbReference type="AlphaFoldDB" id="A0A8J5SZB2"/>
<proteinExistence type="predicted"/>
<evidence type="ECO:0000256" key="1">
    <source>
        <dbReference type="SAM" id="MobiDB-lite"/>
    </source>
</evidence>
<protein>
    <submittedName>
        <fullName evidence="2">Uncharacterized protein</fullName>
    </submittedName>
</protein>
<reference evidence="2" key="1">
    <citation type="journal article" date="2021" name="bioRxiv">
        <title>Whole Genome Assembly and Annotation of Northern Wild Rice, Zizania palustris L., Supports a Whole Genome Duplication in the Zizania Genus.</title>
        <authorList>
            <person name="Haas M."/>
            <person name="Kono T."/>
            <person name="Macchietto M."/>
            <person name="Millas R."/>
            <person name="McGilp L."/>
            <person name="Shao M."/>
            <person name="Duquette J."/>
            <person name="Hirsch C.N."/>
            <person name="Kimball J."/>
        </authorList>
    </citation>
    <scope>NUCLEOTIDE SEQUENCE</scope>
    <source>
        <tissue evidence="2">Fresh leaf tissue</tissue>
    </source>
</reference>
<keyword evidence="3" id="KW-1185">Reference proteome</keyword>
<accession>A0A8J5SZB2</accession>
<feature type="region of interest" description="Disordered" evidence="1">
    <location>
        <begin position="71"/>
        <end position="106"/>
    </location>
</feature>
<sequence>MSQWRWRAPHSRTRAGGPPREEASGFPRTGICSCGLLLYLATRLLPSPFHPLASPCARLASPRLCVRSLYSASSPSTPPPRVTGSKKRCYKSGAPPHRVAPPTPSVSDEVAAGVCFLAVRLPFWCRVSF</sequence>
<comment type="caution">
    <text evidence="2">The sequence shown here is derived from an EMBL/GenBank/DDBJ whole genome shotgun (WGS) entry which is preliminary data.</text>
</comment>
<gene>
    <name evidence="2" type="ORF">GUJ93_ZPchr0010g9080</name>
</gene>
<dbReference type="EMBL" id="JAAALK010000082">
    <property type="protein sequence ID" value="KAG8084011.1"/>
    <property type="molecule type" value="Genomic_DNA"/>
</dbReference>